<reference evidence="2" key="1">
    <citation type="submission" date="2020-07" db="EMBL/GenBank/DDBJ databases">
        <title>Genome sequence and genetic diversity analysis of an under-domesticated orphan crop, white fonio (Digitaria exilis).</title>
        <authorList>
            <person name="Bennetzen J.L."/>
            <person name="Chen S."/>
            <person name="Ma X."/>
            <person name="Wang X."/>
            <person name="Yssel A.E.J."/>
            <person name="Chaluvadi S.R."/>
            <person name="Johnson M."/>
            <person name="Gangashetty P."/>
            <person name="Hamidou F."/>
            <person name="Sanogo M.D."/>
            <person name="Zwaenepoel A."/>
            <person name="Wallace J."/>
            <person name="Van De Peer Y."/>
            <person name="Van Deynze A."/>
        </authorList>
    </citation>
    <scope>NUCLEOTIDE SEQUENCE</scope>
    <source>
        <tissue evidence="2">Leaves</tissue>
    </source>
</reference>
<evidence type="ECO:0000313" key="3">
    <source>
        <dbReference type="Proteomes" id="UP000636709"/>
    </source>
</evidence>
<dbReference type="OrthoDB" id="582405at2759"/>
<dbReference type="AlphaFoldDB" id="A0A835KV66"/>
<comment type="caution">
    <text evidence="2">The sequence shown here is derived from an EMBL/GenBank/DDBJ whole genome shotgun (WGS) entry which is preliminary data.</text>
</comment>
<proteinExistence type="predicted"/>
<accession>A0A835KV66</accession>
<protein>
    <recommendedName>
        <fullName evidence="4">DUF1618 domain-containing protein</fullName>
    </recommendedName>
</protein>
<feature type="compositionally biased region" description="Low complexity" evidence="1">
    <location>
        <begin position="138"/>
        <end position="152"/>
    </location>
</feature>
<evidence type="ECO:0000313" key="2">
    <source>
        <dbReference type="EMBL" id="KAF8779659.1"/>
    </source>
</evidence>
<name>A0A835KV66_9POAL</name>
<keyword evidence="3" id="KW-1185">Reference proteome</keyword>
<evidence type="ECO:0000256" key="1">
    <source>
        <dbReference type="SAM" id="MobiDB-lite"/>
    </source>
</evidence>
<sequence>MNHIVQTQSLTYTHAHLLYKHTHATLPYPISTFERLGRQIFQIDDDSLVRKIDFSFDAEEWISEGGIGDGEREGSRQGIVSHTPFVESTIALLGTMKAVPFSPQPPSISTFRLLGSEPHRKVAFGSNVACSSSTPVSTAARAPPRTGATSSTTPPPPDQLSSPRYVRTPLVRYDISIGEGAVVLRRHPLSSAYLLAEPATTPERDLPDAVLHLWRSDDSPAPQWIKKEIRLPSEVSLAPGKHEFESDASFAGPPDDSLCWVDLLCSTASSSATTLVGRKIQCSNSSPFPTGVTPAVDPLRCLRRRRHQARVHGGLPRRLTLSPGLMEWRQDGVFPLEDLWMTDEYRALELPRRITISRERMVWSTLSSTMSCMTSGAKVDFKGQYVLGLDMHCNKIISTGYRRSENLMQIMPRFIVADF</sequence>
<organism evidence="2 3">
    <name type="scientific">Digitaria exilis</name>
    <dbReference type="NCBI Taxonomy" id="1010633"/>
    <lineage>
        <taxon>Eukaryota</taxon>
        <taxon>Viridiplantae</taxon>
        <taxon>Streptophyta</taxon>
        <taxon>Embryophyta</taxon>
        <taxon>Tracheophyta</taxon>
        <taxon>Spermatophyta</taxon>
        <taxon>Magnoliopsida</taxon>
        <taxon>Liliopsida</taxon>
        <taxon>Poales</taxon>
        <taxon>Poaceae</taxon>
        <taxon>PACMAD clade</taxon>
        <taxon>Panicoideae</taxon>
        <taxon>Panicodae</taxon>
        <taxon>Paniceae</taxon>
        <taxon>Anthephorinae</taxon>
        <taxon>Digitaria</taxon>
    </lineage>
</organism>
<evidence type="ECO:0008006" key="4">
    <source>
        <dbReference type="Google" id="ProtNLM"/>
    </source>
</evidence>
<dbReference type="EMBL" id="JACEFO010000160">
    <property type="protein sequence ID" value="KAF8779659.1"/>
    <property type="molecule type" value="Genomic_DNA"/>
</dbReference>
<feature type="region of interest" description="Disordered" evidence="1">
    <location>
        <begin position="129"/>
        <end position="165"/>
    </location>
</feature>
<dbReference type="Proteomes" id="UP000636709">
    <property type="component" value="Unassembled WGS sequence"/>
</dbReference>
<gene>
    <name evidence="2" type="ORF">HU200_002408</name>
</gene>